<dbReference type="Pfam" id="PF08571">
    <property type="entry name" value="Yos1"/>
    <property type="match status" value="1"/>
</dbReference>
<reference evidence="9 10" key="1">
    <citation type="submission" date="2014-04" db="EMBL/GenBank/DDBJ databases">
        <authorList>
            <consortium name="DOE Joint Genome Institute"/>
            <person name="Kuo A."/>
            <person name="Gay G."/>
            <person name="Dore J."/>
            <person name="Kohler A."/>
            <person name="Nagy L.G."/>
            <person name="Floudas D."/>
            <person name="Copeland A."/>
            <person name="Barry K.W."/>
            <person name="Cichocki N."/>
            <person name="Veneault-Fourrey C."/>
            <person name="LaButti K."/>
            <person name="Lindquist E.A."/>
            <person name="Lipzen A."/>
            <person name="Lundell T."/>
            <person name="Morin E."/>
            <person name="Murat C."/>
            <person name="Sun H."/>
            <person name="Tunlid A."/>
            <person name="Henrissat B."/>
            <person name="Grigoriev I.V."/>
            <person name="Hibbett D.S."/>
            <person name="Martin F."/>
            <person name="Nordberg H.P."/>
            <person name="Cantor M.N."/>
            <person name="Hua S.X."/>
        </authorList>
    </citation>
    <scope>NUCLEOTIDE SEQUENCE [LARGE SCALE GENOMIC DNA]</scope>
    <source>
        <strain evidence="10">h7</strain>
    </source>
</reference>
<sequence length="97" mass="10829">MSLFGIGTILYVSLLIINAIAILNEERFLAKIGWLSASRQVRDGFQQTYDQNGYGPPQPDVGMKARLIDLIGAVRTLMRIPLIPINLLVILYELAWG</sequence>
<dbReference type="GO" id="GO:0000139">
    <property type="term" value="C:Golgi membrane"/>
    <property type="evidence" value="ECO:0007669"/>
    <property type="project" value="TreeGrafter"/>
</dbReference>
<gene>
    <name evidence="9" type="ORF">M413DRAFT_64854</name>
</gene>
<evidence type="ECO:0000256" key="3">
    <source>
        <dbReference type="ARBA" id="ARBA00022692"/>
    </source>
</evidence>
<dbReference type="GO" id="GO:0006888">
    <property type="term" value="P:endoplasmic reticulum to Golgi vesicle-mediated transport"/>
    <property type="evidence" value="ECO:0007669"/>
    <property type="project" value="TreeGrafter"/>
</dbReference>
<evidence type="ECO:0000256" key="8">
    <source>
        <dbReference type="SAM" id="Phobius"/>
    </source>
</evidence>
<dbReference type="PANTHER" id="PTHR15858">
    <property type="entry name" value="IMMEDIATE EARLY RESPONSE 3-INTERACTING PROTEIN 1"/>
    <property type="match status" value="1"/>
</dbReference>
<dbReference type="OrthoDB" id="15356at2759"/>
<keyword evidence="6 8" id="KW-0472">Membrane</keyword>
<dbReference type="Proteomes" id="UP000053424">
    <property type="component" value="Unassembled WGS sequence"/>
</dbReference>
<name>A0A0C3CBN9_HEBCY</name>
<dbReference type="GO" id="GO:0030134">
    <property type="term" value="C:COPII-coated ER to Golgi transport vesicle"/>
    <property type="evidence" value="ECO:0007669"/>
    <property type="project" value="TreeGrafter"/>
</dbReference>
<comment type="subcellular location">
    <subcellularLocation>
        <location evidence="1">Membrane</location>
    </subcellularLocation>
</comment>
<keyword evidence="10" id="KW-1185">Reference proteome</keyword>
<dbReference type="EMBL" id="KN831771">
    <property type="protein sequence ID" value="KIM46195.1"/>
    <property type="molecule type" value="Genomic_DNA"/>
</dbReference>
<keyword evidence="4" id="KW-0653">Protein transport</keyword>
<accession>A0A0C3CBN9</accession>
<evidence type="ECO:0008006" key="11">
    <source>
        <dbReference type="Google" id="ProtNLM"/>
    </source>
</evidence>
<comment type="similarity">
    <text evidence="7">Belongs to the YOS1 family.</text>
</comment>
<keyword evidence="5 8" id="KW-1133">Transmembrane helix</keyword>
<dbReference type="AlphaFoldDB" id="A0A0C3CBN9"/>
<dbReference type="HOGENOM" id="CLU_152125_0_1_1"/>
<evidence type="ECO:0000256" key="1">
    <source>
        <dbReference type="ARBA" id="ARBA00004370"/>
    </source>
</evidence>
<dbReference type="GO" id="GO:0005789">
    <property type="term" value="C:endoplasmic reticulum membrane"/>
    <property type="evidence" value="ECO:0007669"/>
    <property type="project" value="TreeGrafter"/>
</dbReference>
<evidence type="ECO:0000313" key="10">
    <source>
        <dbReference type="Proteomes" id="UP000053424"/>
    </source>
</evidence>
<keyword evidence="2" id="KW-0813">Transport</keyword>
<keyword evidence="3 8" id="KW-0812">Transmembrane</keyword>
<evidence type="ECO:0000256" key="6">
    <source>
        <dbReference type="ARBA" id="ARBA00023136"/>
    </source>
</evidence>
<dbReference type="STRING" id="686832.A0A0C3CBN9"/>
<evidence type="ECO:0000256" key="7">
    <source>
        <dbReference type="ARBA" id="ARBA00024203"/>
    </source>
</evidence>
<evidence type="ECO:0000313" key="9">
    <source>
        <dbReference type="EMBL" id="KIM46195.1"/>
    </source>
</evidence>
<dbReference type="PANTHER" id="PTHR15858:SF0">
    <property type="entry name" value="IMMEDIATE EARLY RESPONSE 3-INTERACTING PROTEIN 1"/>
    <property type="match status" value="1"/>
</dbReference>
<dbReference type="GO" id="GO:0015031">
    <property type="term" value="P:protein transport"/>
    <property type="evidence" value="ECO:0007669"/>
    <property type="project" value="UniProtKB-KW"/>
</dbReference>
<protein>
    <recommendedName>
        <fullName evidence="11">Yos1-like protein</fullName>
    </recommendedName>
</protein>
<evidence type="ECO:0000256" key="4">
    <source>
        <dbReference type="ARBA" id="ARBA00022927"/>
    </source>
</evidence>
<organism evidence="9 10">
    <name type="scientific">Hebeloma cylindrosporum</name>
    <dbReference type="NCBI Taxonomy" id="76867"/>
    <lineage>
        <taxon>Eukaryota</taxon>
        <taxon>Fungi</taxon>
        <taxon>Dikarya</taxon>
        <taxon>Basidiomycota</taxon>
        <taxon>Agaricomycotina</taxon>
        <taxon>Agaricomycetes</taxon>
        <taxon>Agaricomycetidae</taxon>
        <taxon>Agaricales</taxon>
        <taxon>Agaricineae</taxon>
        <taxon>Hymenogastraceae</taxon>
        <taxon>Hebeloma</taxon>
    </lineage>
</organism>
<evidence type="ECO:0000256" key="5">
    <source>
        <dbReference type="ARBA" id="ARBA00022989"/>
    </source>
</evidence>
<proteinExistence type="inferred from homology"/>
<evidence type="ECO:0000256" key="2">
    <source>
        <dbReference type="ARBA" id="ARBA00022448"/>
    </source>
</evidence>
<reference evidence="10" key="2">
    <citation type="submission" date="2015-01" db="EMBL/GenBank/DDBJ databases">
        <title>Evolutionary Origins and Diversification of the Mycorrhizal Mutualists.</title>
        <authorList>
            <consortium name="DOE Joint Genome Institute"/>
            <consortium name="Mycorrhizal Genomics Consortium"/>
            <person name="Kohler A."/>
            <person name="Kuo A."/>
            <person name="Nagy L.G."/>
            <person name="Floudas D."/>
            <person name="Copeland A."/>
            <person name="Barry K.W."/>
            <person name="Cichocki N."/>
            <person name="Veneault-Fourrey C."/>
            <person name="LaButti K."/>
            <person name="Lindquist E.A."/>
            <person name="Lipzen A."/>
            <person name="Lundell T."/>
            <person name="Morin E."/>
            <person name="Murat C."/>
            <person name="Riley R."/>
            <person name="Ohm R."/>
            <person name="Sun H."/>
            <person name="Tunlid A."/>
            <person name="Henrissat B."/>
            <person name="Grigoriev I.V."/>
            <person name="Hibbett D.S."/>
            <person name="Martin F."/>
        </authorList>
    </citation>
    <scope>NUCLEOTIDE SEQUENCE [LARGE SCALE GENOMIC DNA]</scope>
    <source>
        <strain evidence="10">h7</strain>
    </source>
</reference>
<feature type="transmembrane region" description="Helical" evidence="8">
    <location>
        <begin position="6"/>
        <end position="23"/>
    </location>
</feature>
<dbReference type="InterPro" id="IPR013880">
    <property type="entry name" value="Yos1"/>
</dbReference>